<comment type="caution">
    <text evidence="9">The sequence shown here is derived from an EMBL/GenBank/DDBJ whole genome shotgun (WGS) entry which is preliminary data.</text>
</comment>
<dbReference type="EMBL" id="PYZR01000570">
    <property type="protein sequence ID" value="PTF52425.1"/>
    <property type="molecule type" value="Genomic_DNA"/>
</dbReference>
<keyword evidence="5" id="KW-0067">ATP-binding</keyword>
<evidence type="ECO:0000256" key="5">
    <source>
        <dbReference type="ARBA" id="ARBA00022840"/>
    </source>
</evidence>
<keyword evidence="3 9" id="KW-0436">Ligase</keyword>
<dbReference type="GO" id="GO:0005524">
    <property type="term" value="F:ATP binding"/>
    <property type="evidence" value="ECO:0007669"/>
    <property type="project" value="UniProtKB-KW"/>
</dbReference>
<dbReference type="SUPFAM" id="SSF50677">
    <property type="entry name" value="ValRS/IleRS/LeuRS editing domain"/>
    <property type="match status" value="1"/>
</dbReference>
<evidence type="ECO:0000256" key="1">
    <source>
        <dbReference type="ARBA" id="ARBA00005594"/>
    </source>
</evidence>
<comment type="similarity">
    <text evidence="1">Belongs to the class-I aminoacyl-tRNA synthetase family.</text>
</comment>
<evidence type="ECO:0000256" key="3">
    <source>
        <dbReference type="ARBA" id="ARBA00022598"/>
    </source>
</evidence>
<keyword evidence="4" id="KW-0547">Nucleotide-binding</keyword>
<dbReference type="InterPro" id="IPR025709">
    <property type="entry name" value="Leu_tRNA-synth_edit"/>
</dbReference>
<evidence type="ECO:0000259" key="8">
    <source>
        <dbReference type="Pfam" id="PF13603"/>
    </source>
</evidence>
<evidence type="ECO:0000256" key="6">
    <source>
        <dbReference type="ARBA" id="ARBA00022917"/>
    </source>
</evidence>
<sequence>VEGFNDTIEVFTTRPDTTFGASFLVLSPEHELVNKITTEDRIDAVTAYQNEAAKKSDLERTGLSKEKSGEFTGAFAVNPLSGEQIPVWIADYVLATYGTGAGMAVPSGDQRDYEFAQTFNLPIKEVIEGGNLEKEAYT</sequence>
<feature type="non-terminal residue" evidence="9">
    <location>
        <position position="138"/>
    </location>
</feature>
<gene>
    <name evidence="9" type="ORF">BUY34_14775</name>
</gene>
<evidence type="ECO:0000256" key="7">
    <source>
        <dbReference type="ARBA" id="ARBA00023146"/>
    </source>
</evidence>
<feature type="non-terminal residue" evidence="9">
    <location>
        <position position="1"/>
    </location>
</feature>
<evidence type="ECO:0000313" key="10">
    <source>
        <dbReference type="Proteomes" id="UP000241208"/>
    </source>
</evidence>
<dbReference type="PANTHER" id="PTHR43740">
    <property type="entry name" value="LEUCYL-TRNA SYNTHETASE"/>
    <property type="match status" value="1"/>
</dbReference>
<dbReference type="GO" id="GO:0005829">
    <property type="term" value="C:cytosol"/>
    <property type="evidence" value="ECO:0007669"/>
    <property type="project" value="TreeGrafter"/>
</dbReference>
<accession>A0A2T4LJV2</accession>
<organism evidence="9 10">
    <name type="scientific">Staphylococcus cohnii</name>
    <dbReference type="NCBI Taxonomy" id="29382"/>
    <lineage>
        <taxon>Bacteria</taxon>
        <taxon>Bacillati</taxon>
        <taxon>Bacillota</taxon>
        <taxon>Bacilli</taxon>
        <taxon>Bacillales</taxon>
        <taxon>Staphylococcaceae</taxon>
        <taxon>Staphylococcus</taxon>
        <taxon>Staphylococcus cohnii species complex</taxon>
    </lineage>
</organism>
<evidence type="ECO:0000256" key="4">
    <source>
        <dbReference type="ARBA" id="ARBA00022741"/>
    </source>
</evidence>
<dbReference type="GO" id="GO:0006429">
    <property type="term" value="P:leucyl-tRNA aminoacylation"/>
    <property type="evidence" value="ECO:0007669"/>
    <property type="project" value="InterPro"/>
</dbReference>
<reference evidence="9 10" key="1">
    <citation type="journal article" date="2016" name="Front. Microbiol.">
        <title>Comprehensive Phylogenetic Analysis of Bovine Non-aureus Staphylococci Species Based on Whole-Genome Sequencing.</title>
        <authorList>
            <person name="Naushad S."/>
            <person name="Barkema H.W."/>
            <person name="Luby C."/>
            <person name="Condas L.A."/>
            <person name="Nobrega D.B."/>
            <person name="Carson D.A."/>
            <person name="De Buck J."/>
        </authorList>
    </citation>
    <scope>NUCLEOTIDE SEQUENCE [LARGE SCALE GENOMIC DNA]</scope>
    <source>
        <strain evidence="9 10">SNUC 3829</strain>
    </source>
</reference>
<protein>
    <recommendedName>
        <fullName evidence="2">leucine--tRNA ligase</fullName>
        <ecNumber evidence="2">6.1.1.4</ecNumber>
    </recommendedName>
</protein>
<dbReference type="AlphaFoldDB" id="A0A2T4LJV2"/>
<dbReference type="GO" id="GO:0002161">
    <property type="term" value="F:aminoacyl-tRNA deacylase activity"/>
    <property type="evidence" value="ECO:0007669"/>
    <property type="project" value="InterPro"/>
</dbReference>
<dbReference type="Pfam" id="PF13603">
    <property type="entry name" value="tRNA-synt_1_2"/>
    <property type="match status" value="1"/>
</dbReference>
<evidence type="ECO:0000313" key="9">
    <source>
        <dbReference type="EMBL" id="PTF52425.1"/>
    </source>
</evidence>
<dbReference type="Proteomes" id="UP000241208">
    <property type="component" value="Unassembled WGS sequence"/>
</dbReference>
<evidence type="ECO:0000256" key="2">
    <source>
        <dbReference type="ARBA" id="ARBA00013164"/>
    </source>
</evidence>
<proteinExistence type="inferred from homology"/>
<dbReference type="InterPro" id="IPR009008">
    <property type="entry name" value="Val/Leu/Ile-tRNA-synth_edit"/>
</dbReference>
<dbReference type="PANTHER" id="PTHR43740:SF2">
    <property type="entry name" value="LEUCINE--TRNA LIGASE, MITOCHONDRIAL"/>
    <property type="match status" value="1"/>
</dbReference>
<dbReference type="Gene3D" id="3.90.740.10">
    <property type="entry name" value="Valyl/Leucyl/Isoleucyl-tRNA synthetase, editing domain"/>
    <property type="match status" value="1"/>
</dbReference>
<dbReference type="GO" id="GO:0004823">
    <property type="term" value="F:leucine-tRNA ligase activity"/>
    <property type="evidence" value="ECO:0007669"/>
    <property type="project" value="UniProtKB-EC"/>
</dbReference>
<keyword evidence="6" id="KW-0648">Protein biosynthesis</keyword>
<name>A0A2T4LJV2_9STAP</name>
<feature type="domain" description="Leucyl-tRNA synthetase editing" evidence="8">
    <location>
        <begin position="3"/>
        <end position="133"/>
    </location>
</feature>
<keyword evidence="7" id="KW-0030">Aminoacyl-tRNA synthetase</keyword>
<dbReference type="EC" id="6.1.1.4" evidence="2"/>
<dbReference type="InterPro" id="IPR002302">
    <property type="entry name" value="Leu-tRNA-ligase"/>
</dbReference>